<reference evidence="1 2" key="1">
    <citation type="submission" date="2016-04" db="EMBL/GenBank/DDBJ databases">
        <title>Complete Genome of E. coli phage vB_EcoS_NBD2.</title>
        <authorList>
            <person name="Truncaite L."/>
            <person name="Kaliniene L."/>
            <person name="Zajanckauskaite A."/>
            <person name="Meskys R."/>
        </authorList>
    </citation>
    <scope>NUCLEOTIDE SEQUENCE [LARGE SCALE GENOMIC DNA]</scope>
</reference>
<gene>
    <name evidence="1" type="ORF">NBD2_19</name>
</gene>
<name>A0A192YAH5_9CAUD</name>
<dbReference type="Proteomes" id="UP000202254">
    <property type="component" value="Segment"/>
</dbReference>
<sequence length="153" mass="17267">MKQVAICTHSITRDFVVGESYEIKPKNGGRGFYVGGNWTGYAYDSETPDLIDVRGVNRTIASFNKGIARKKKSLLKMLVRAHVVYAKSRGWGDSKNGAHKSWSGTPYKSAHDWARCFALGYDLKAIEQDAEAEGQPVDQEFVNWFVDEQMSYY</sequence>
<accession>A0A192YAH5</accession>
<dbReference type="OrthoDB" id="21746at10239"/>
<protein>
    <submittedName>
        <fullName evidence="1">Uncharacterized protein</fullName>
    </submittedName>
</protein>
<evidence type="ECO:0000313" key="1">
    <source>
        <dbReference type="EMBL" id="ANM45861.1"/>
    </source>
</evidence>
<dbReference type="GeneID" id="29079449"/>
<dbReference type="RefSeq" id="YP_009284643.1">
    <property type="nucleotide sequence ID" value="NC_031050.1"/>
</dbReference>
<evidence type="ECO:0000313" key="2">
    <source>
        <dbReference type="Proteomes" id="UP000202254"/>
    </source>
</evidence>
<organism evidence="1 2">
    <name type="scientific">Escherichia phage vB_EcoS_NBD2</name>
    <dbReference type="NCBI Taxonomy" id="1852563"/>
    <lineage>
        <taxon>Viruses</taxon>
        <taxon>Duplodnaviria</taxon>
        <taxon>Heunggongvirae</taxon>
        <taxon>Uroviricota</taxon>
        <taxon>Caudoviricetes</taxon>
        <taxon>Drexlerviridae</taxon>
        <taxon>Vilniusvirus</taxon>
        <taxon>Vilniusvirus NBD2</taxon>
    </lineage>
</organism>
<keyword evidence="2" id="KW-1185">Reference proteome</keyword>
<dbReference type="KEGG" id="vg:29079449"/>
<dbReference type="EMBL" id="KX130668">
    <property type="protein sequence ID" value="ANM45861.1"/>
    <property type="molecule type" value="Genomic_DNA"/>
</dbReference>
<proteinExistence type="predicted"/>